<feature type="region of interest" description="Disordered" evidence="1">
    <location>
        <begin position="1"/>
        <end position="32"/>
    </location>
</feature>
<reference evidence="6" key="1">
    <citation type="submission" date="2025-08" db="UniProtKB">
        <authorList>
            <consortium name="RefSeq"/>
        </authorList>
    </citation>
    <scope>IDENTIFICATION</scope>
    <source>
        <strain evidence="6">11010-0011.00</strain>
        <tissue evidence="6">Whole body</tissue>
    </source>
</reference>
<evidence type="ECO:0000259" key="2">
    <source>
        <dbReference type="PROSITE" id="PS50174"/>
    </source>
</evidence>
<keyword evidence="5" id="KW-1185">Reference proteome</keyword>
<dbReference type="Proteomes" id="UP000504634">
    <property type="component" value="Unplaced"/>
</dbReference>
<dbReference type="RefSeq" id="XP_030371126.1">
    <property type="nucleotide sequence ID" value="XM_030515266.1"/>
</dbReference>
<name>A0A6J2T2H6_DROLE</name>
<dbReference type="PROSITE" id="PS51827">
    <property type="entry name" value="XTBD"/>
    <property type="match status" value="1"/>
</dbReference>
<gene>
    <name evidence="6" type="primary">LOC115621576</name>
</gene>
<dbReference type="PROSITE" id="PS50174">
    <property type="entry name" value="G_PATCH"/>
    <property type="match status" value="1"/>
</dbReference>
<evidence type="ECO:0000313" key="6">
    <source>
        <dbReference type="RefSeq" id="XP_030371126.1"/>
    </source>
</evidence>
<dbReference type="PROSITE" id="PS51061">
    <property type="entry name" value="R3H"/>
    <property type="match status" value="1"/>
</dbReference>
<dbReference type="OrthoDB" id="2359216at2759"/>
<protein>
    <submittedName>
        <fullName evidence="6">Uncharacterized protein LOC115621576</fullName>
    </submittedName>
</protein>
<dbReference type="GeneID" id="115621576"/>
<dbReference type="SMART" id="SM00393">
    <property type="entry name" value="R3H"/>
    <property type="match status" value="1"/>
</dbReference>
<dbReference type="InterPro" id="IPR000467">
    <property type="entry name" value="G_patch_dom"/>
</dbReference>
<feature type="domain" description="G-patch" evidence="2">
    <location>
        <begin position="305"/>
        <end position="350"/>
    </location>
</feature>
<dbReference type="Gene3D" id="3.30.1370.50">
    <property type="entry name" value="R3H-like domain"/>
    <property type="match status" value="1"/>
</dbReference>
<dbReference type="Pfam" id="PF01585">
    <property type="entry name" value="G-patch"/>
    <property type="match status" value="1"/>
</dbReference>
<dbReference type="InterPro" id="IPR001374">
    <property type="entry name" value="R3H_dom"/>
</dbReference>
<dbReference type="InterPro" id="IPR034071">
    <property type="entry name" value="R3H_NRF"/>
</dbReference>
<feature type="compositionally biased region" description="Basic and acidic residues" evidence="1">
    <location>
        <begin position="16"/>
        <end position="26"/>
    </location>
</feature>
<dbReference type="SMART" id="SM00443">
    <property type="entry name" value="G_patch"/>
    <property type="match status" value="1"/>
</dbReference>
<dbReference type="InterPro" id="IPR021859">
    <property type="entry name" value="XTBD"/>
</dbReference>
<dbReference type="AlphaFoldDB" id="A0A6J2T2H6"/>
<proteinExistence type="predicted"/>
<feature type="domain" description="R3H" evidence="3">
    <location>
        <begin position="351"/>
        <end position="415"/>
    </location>
</feature>
<accession>A0A6J2T2H6</accession>
<sequence length="462" mass="52579">MATKAKRTKLTSPVKLDNDAEPVLKEGKRKKPKMVKIASTNETDDFPTNWDVDEYKTEYESEEHWELRRSFMLAHKHRFEESRLVCLAQTFVNMELLGCKYPNETMLLVAELSKDIAEEFRATRAQRLKRTFVSASNAAEQRAKGRRNANREENTAPLSSRRSEDNASGFIRHVFGDGKSINLFEDLRFGTLVLYLTDGRQCLRSSCLACKISYAERMVKDPEDGSNIAEVLINDEVIAQSKGSQKEAKLAAYRQALLLLQTHCYNIKLNAARDTIKVEKTNNGININVTKESADSLGIETKLDASNKGYRMMRLMGWTGGGLGRLKQGREEPVGYLFKTNRSGLGASNQQSTNAQFRTLIENYANSDDIRDMQFEPTFSKEERAKFHEMASHYGLRSASYGAGESRRLLITKKFTYTHILNEVLIKRNPKFCERYFVQVPMHKAHLFPGHVASLDLDNWGS</sequence>
<dbReference type="Pfam" id="PF11952">
    <property type="entry name" value="XTBD"/>
    <property type="match status" value="1"/>
</dbReference>
<feature type="domain" description="XRN2-binding (XTBD)" evidence="4">
    <location>
        <begin position="52"/>
        <end position="136"/>
    </location>
</feature>
<evidence type="ECO:0000313" key="5">
    <source>
        <dbReference type="Proteomes" id="UP000504634"/>
    </source>
</evidence>
<evidence type="ECO:0000256" key="1">
    <source>
        <dbReference type="SAM" id="MobiDB-lite"/>
    </source>
</evidence>
<dbReference type="CDD" id="cd02640">
    <property type="entry name" value="R3H_NRF"/>
    <property type="match status" value="1"/>
</dbReference>
<evidence type="ECO:0000259" key="3">
    <source>
        <dbReference type="PROSITE" id="PS51061"/>
    </source>
</evidence>
<dbReference type="SUPFAM" id="SSF82708">
    <property type="entry name" value="R3H domain"/>
    <property type="match status" value="1"/>
</dbReference>
<dbReference type="PANTHER" id="PTHR48430">
    <property type="entry name" value="PARTNER OF XRN-2 PROTEIN 1"/>
    <property type="match status" value="1"/>
</dbReference>
<dbReference type="PANTHER" id="PTHR48430:SF1">
    <property type="entry name" value="PARTNER OF XRN-2 PROTEIN 1"/>
    <property type="match status" value="1"/>
</dbReference>
<dbReference type="GO" id="GO:0003676">
    <property type="term" value="F:nucleic acid binding"/>
    <property type="evidence" value="ECO:0007669"/>
    <property type="project" value="UniProtKB-UniRule"/>
</dbReference>
<dbReference type="InterPro" id="IPR036867">
    <property type="entry name" value="R3H_dom_sf"/>
</dbReference>
<evidence type="ECO:0000259" key="4">
    <source>
        <dbReference type="PROSITE" id="PS51827"/>
    </source>
</evidence>
<feature type="region of interest" description="Disordered" evidence="1">
    <location>
        <begin position="136"/>
        <end position="163"/>
    </location>
</feature>
<dbReference type="Pfam" id="PF01424">
    <property type="entry name" value="R3H"/>
    <property type="match status" value="1"/>
</dbReference>
<organism evidence="5 6">
    <name type="scientific">Drosophila lebanonensis</name>
    <name type="common">Fruit fly</name>
    <name type="synonym">Scaptodrosophila lebanonensis</name>
    <dbReference type="NCBI Taxonomy" id="7225"/>
    <lineage>
        <taxon>Eukaryota</taxon>
        <taxon>Metazoa</taxon>
        <taxon>Ecdysozoa</taxon>
        <taxon>Arthropoda</taxon>
        <taxon>Hexapoda</taxon>
        <taxon>Insecta</taxon>
        <taxon>Pterygota</taxon>
        <taxon>Neoptera</taxon>
        <taxon>Endopterygota</taxon>
        <taxon>Diptera</taxon>
        <taxon>Brachycera</taxon>
        <taxon>Muscomorpha</taxon>
        <taxon>Ephydroidea</taxon>
        <taxon>Drosophilidae</taxon>
        <taxon>Scaptodrosophila</taxon>
    </lineage>
</organism>